<feature type="region of interest" description="Disordered" evidence="8">
    <location>
        <begin position="336"/>
        <end position="356"/>
    </location>
</feature>
<dbReference type="PANTHER" id="PTHR11493">
    <property type="entry name" value="SULFITE REDUCTASE [NADPH] SUBUNIT BETA-RELATED"/>
    <property type="match status" value="1"/>
</dbReference>
<protein>
    <submittedName>
        <fullName evidence="10">Sulfite reductase, subunit C</fullName>
    </submittedName>
</protein>
<reference evidence="10 11" key="1">
    <citation type="submission" date="2013-08" db="EMBL/GenBank/DDBJ databases">
        <authorList>
            <person name="Weinstock G."/>
            <person name="Sodergren E."/>
            <person name="Wylie T."/>
            <person name="Fulton L."/>
            <person name="Fulton R."/>
            <person name="Fronick C."/>
            <person name="O'Laughlin M."/>
            <person name="Godfrey J."/>
            <person name="Miner T."/>
            <person name="Herter B."/>
            <person name="Appelbaum E."/>
            <person name="Cordes M."/>
            <person name="Lek S."/>
            <person name="Wollam A."/>
            <person name="Pepin K.H."/>
            <person name="Palsikar V.B."/>
            <person name="Mitreva M."/>
            <person name="Wilson R.K."/>
        </authorList>
    </citation>
    <scope>NUCLEOTIDE SEQUENCE [LARGE SCALE GENOMIC DNA]</scope>
    <source>
        <strain evidence="10 11">ATCC BAA-474</strain>
    </source>
</reference>
<keyword evidence="2" id="KW-0004">4Fe-4S</keyword>
<evidence type="ECO:0000256" key="8">
    <source>
        <dbReference type="SAM" id="MobiDB-lite"/>
    </source>
</evidence>
<dbReference type="InterPro" id="IPR006067">
    <property type="entry name" value="NO2/SO3_Rdtase_4Fe4S_dom"/>
</dbReference>
<dbReference type="PROSITE" id="PS00198">
    <property type="entry name" value="4FE4S_FER_1"/>
    <property type="match status" value="1"/>
</dbReference>
<dbReference type="PRINTS" id="PR00397">
    <property type="entry name" value="SIROHAEM"/>
</dbReference>
<comment type="caution">
    <text evidence="10">The sequence shown here is derived from an EMBL/GenBank/DDBJ whole genome shotgun (WGS) entry which is preliminary data.</text>
</comment>
<dbReference type="InterPro" id="IPR036136">
    <property type="entry name" value="Nit/Sulf_reduc_fer-like_dom_sf"/>
</dbReference>
<dbReference type="GO" id="GO:0050311">
    <property type="term" value="F:sulfite reductase (ferredoxin) activity"/>
    <property type="evidence" value="ECO:0007669"/>
    <property type="project" value="TreeGrafter"/>
</dbReference>
<dbReference type="Proteomes" id="UP000017081">
    <property type="component" value="Unassembled WGS sequence"/>
</dbReference>
<dbReference type="SUPFAM" id="SSF56014">
    <property type="entry name" value="Nitrite and sulphite reductase 4Fe-4S domain-like"/>
    <property type="match status" value="1"/>
</dbReference>
<evidence type="ECO:0000313" key="11">
    <source>
        <dbReference type="Proteomes" id="UP000017081"/>
    </source>
</evidence>
<evidence type="ECO:0000256" key="5">
    <source>
        <dbReference type="ARBA" id="ARBA00023002"/>
    </source>
</evidence>
<organism evidence="10 11">
    <name type="scientific">Cetobacterium somerae ATCC BAA-474</name>
    <dbReference type="NCBI Taxonomy" id="1319815"/>
    <lineage>
        <taxon>Bacteria</taxon>
        <taxon>Fusobacteriati</taxon>
        <taxon>Fusobacteriota</taxon>
        <taxon>Fusobacteriia</taxon>
        <taxon>Fusobacteriales</taxon>
        <taxon>Fusobacteriaceae</taxon>
        <taxon>Cetobacterium</taxon>
    </lineage>
</organism>
<keyword evidence="4" id="KW-0479">Metal-binding</keyword>
<dbReference type="Gene3D" id="3.30.413.10">
    <property type="entry name" value="Sulfite Reductase Hemoprotein, domain 1"/>
    <property type="match status" value="1"/>
</dbReference>
<dbReference type="GO" id="GO:0046872">
    <property type="term" value="F:metal ion binding"/>
    <property type="evidence" value="ECO:0007669"/>
    <property type="project" value="UniProtKB-KW"/>
</dbReference>
<accession>U7V8J3</accession>
<dbReference type="InterPro" id="IPR017896">
    <property type="entry name" value="4Fe4S_Fe-S-bd"/>
</dbReference>
<dbReference type="GO" id="GO:0000103">
    <property type="term" value="P:sulfate assimilation"/>
    <property type="evidence" value="ECO:0007669"/>
    <property type="project" value="TreeGrafter"/>
</dbReference>
<dbReference type="PROSITE" id="PS51379">
    <property type="entry name" value="4FE4S_FER_2"/>
    <property type="match status" value="2"/>
</dbReference>
<dbReference type="PATRIC" id="fig|1319815.3.peg.2150"/>
<dbReference type="InterPro" id="IPR005117">
    <property type="entry name" value="NiRdtase/SiRdtase_haem-b_fer"/>
</dbReference>
<dbReference type="InterPro" id="IPR045854">
    <property type="entry name" value="NO2/SO3_Rdtase_4Fe4S_sf"/>
</dbReference>
<dbReference type="PANTHER" id="PTHR11493:SF54">
    <property type="entry name" value="ANAEROBIC SULFITE REDUCTASE SUBUNIT C"/>
    <property type="match status" value="1"/>
</dbReference>
<evidence type="ECO:0000256" key="4">
    <source>
        <dbReference type="ARBA" id="ARBA00022723"/>
    </source>
</evidence>
<feature type="domain" description="4Fe-4S ferredoxin-type" evidence="9">
    <location>
        <begin position="170"/>
        <end position="199"/>
    </location>
</feature>
<dbReference type="Pfam" id="PF03460">
    <property type="entry name" value="NIR_SIR_ferr"/>
    <property type="match status" value="1"/>
</dbReference>
<dbReference type="STRING" id="1319815.HMPREF0202_02234"/>
<comment type="similarity">
    <text evidence="1">Belongs to the nitrite and sulfite reductase 4Fe-4S domain family.</text>
</comment>
<feature type="domain" description="4Fe-4S ferredoxin-type" evidence="9">
    <location>
        <begin position="202"/>
        <end position="231"/>
    </location>
</feature>
<evidence type="ECO:0000256" key="2">
    <source>
        <dbReference type="ARBA" id="ARBA00022485"/>
    </source>
</evidence>
<dbReference type="AlphaFoldDB" id="U7V8J3"/>
<dbReference type="Gene3D" id="3.30.70.20">
    <property type="match status" value="1"/>
</dbReference>
<name>U7V8J3_9FUSO</name>
<dbReference type="RefSeq" id="WP_023051766.1">
    <property type="nucleotide sequence ID" value="NZ_CP173065.2"/>
</dbReference>
<dbReference type="Pfam" id="PF01077">
    <property type="entry name" value="NIR_SIR"/>
    <property type="match status" value="1"/>
</dbReference>
<dbReference type="InterPro" id="IPR017900">
    <property type="entry name" value="4Fe4S_Fe_S_CS"/>
</dbReference>
<dbReference type="InterPro" id="IPR014261">
    <property type="entry name" value="Sulphite_reductase_C"/>
</dbReference>
<keyword evidence="5" id="KW-0560">Oxidoreductase</keyword>
<evidence type="ECO:0000256" key="1">
    <source>
        <dbReference type="ARBA" id="ARBA00010429"/>
    </source>
</evidence>
<keyword evidence="7" id="KW-0411">Iron-sulfur</keyword>
<gene>
    <name evidence="10" type="ORF">HMPREF0202_02234</name>
</gene>
<dbReference type="Gene3D" id="3.90.480.20">
    <property type="match status" value="1"/>
</dbReference>
<dbReference type="HOGENOM" id="CLU_072599_1_0_0"/>
<keyword evidence="11" id="KW-1185">Reference proteome</keyword>
<evidence type="ECO:0000259" key="9">
    <source>
        <dbReference type="PROSITE" id="PS51379"/>
    </source>
</evidence>
<dbReference type="SUPFAM" id="SSF55124">
    <property type="entry name" value="Nitrite/Sulfite reductase N-terminal domain-like"/>
    <property type="match status" value="1"/>
</dbReference>
<dbReference type="EMBL" id="AXZF01000103">
    <property type="protein sequence ID" value="ERT67855.1"/>
    <property type="molecule type" value="Genomic_DNA"/>
</dbReference>
<dbReference type="GO" id="GO:0051539">
    <property type="term" value="F:4 iron, 4 sulfur cluster binding"/>
    <property type="evidence" value="ECO:0007669"/>
    <property type="project" value="UniProtKB-KW"/>
</dbReference>
<dbReference type="GO" id="GO:0020037">
    <property type="term" value="F:heme binding"/>
    <property type="evidence" value="ECO:0007669"/>
    <property type="project" value="InterPro"/>
</dbReference>
<dbReference type="GO" id="GO:0009337">
    <property type="term" value="C:sulfite reductase complex (NADPH)"/>
    <property type="evidence" value="ECO:0007669"/>
    <property type="project" value="TreeGrafter"/>
</dbReference>
<dbReference type="NCBIfam" id="TIGR02912">
    <property type="entry name" value="sulfite_red_C"/>
    <property type="match status" value="1"/>
</dbReference>
<dbReference type="SUPFAM" id="SSF54862">
    <property type="entry name" value="4Fe-4S ferredoxins"/>
    <property type="match status" value="1"/>
</dbReference>
<dbReference type="eggNOG" id="COG2221">
    <property type="taxonomic scope" value="Bacteria"/>
</dbReference>
<evidence type="ECO:0000256" key="3">
    <source>
        <dbReference type="ARBA" id="ARBA00022617"/>
    </source>
</evidence>
<dbReference type="GO" id="GO:0016002">
    <property type="term" value="F:sulfite reductase activity"/>
    <property type="evidence" value="ECO:0007669"/>
    <property type="project" value="TreeGrafter"/>
</dbReference>
<evidence type="ECO:0000256" key="6">
    <source>
        <dbReference type="ARBA" id="ARBA00023004"/>
    </source>
</evidence>
<evidence type="ECO:0000313" key="10">
    <source>
        <dbReference type="EMBL" id="ERT67855.1"/>
    </source>
</evidence>
<proteinExistence type="inferred from homology"/>
<dbReference type="Pfam" id="PF00037">
    <property type="entry name" value="Fer4"/>
    <property type="match status" value="1"/>
</dbReference>
<keyword evidence="6" id="KW-0408">Iron</keyword>
<dbReference type="InterPro" id="IPR006066">
    <property type="entry name" value="NO2/SO3_Rdtase_FeS/sirohaem_BS"/>
</dbReference>
<dbReference type="InterPro" id="IPR045169">
    <property type="entry name" value="NO2/SO3_Rdtase_4Fe4S_prot"/>
</dbReference>
<evidence type="ECO:0000256" key="7">
    <source>
        <dbReference type="ARBA" id="ARBA00023014"/>
    </source>
</evidence>
<keyword evidence="3" id="KW-0349">Heme</keyword>
<sequence length="356" mass="40191">MNHDINITKLKLNCFRQSKVPGEFMIQLRVPGGLIEAKYLKVIQEIAERWGDGTFHMGMRQTLNAPGIKFENVDAVNAYLEEYIKEVDVEMCGAEMEVNKAGYPTIGARNIMACIGNSHCVKANINTWELARKLEKKIFPSHYHIKMAIAGCPNDCAKAHFNDFGIMGVTKPIYLKDRCIGCGRCVKVCDHAATRVLKLENHRIVKDSCCCVGCGECVEACPSSAWVRPEQKLYRMTIGGRTGKQYPRMGKMFLNWVTEDVILQVIGNWQKFSANVLHHKPMYIHGGHLIDRAGYQKFKEMILDGVELNPEAQVAQRILWAETEYRANINVKPISQHPSPGETYTLEKPFNYGGGH</sequence>